<organism evidence="2 3">
    <name type="scientific">Catenovulum adriaticum</name>
    <dbReference type="NCBI Taxonomy" id="2984846"/>
    <lineage>
        <taxon>Bacteria</taxon>
        <taxon>Pseudomonadati</taxon>
        <taxon>Pseudomonadota</taxon>
        <taxon>Gammaproteobacteria</taxon>
        <taxon>Alteromonadales</taxon>
        <taxon>Alteromonadaceae</taxon>
        <taxon>Catenovulum</taxon>
    </lineage>
</organism>
<name>A0ABY7AQ55_9ALTE</name>
<keyword evidence="1" id="KW-0732">Signal</keyword>
<dbReference type="EMBL" id="CP109966">
    <property type="protein sequence ID" value="WAJ71684.1"/>
    <property type="molecule type" value="Genomic_DNA"/>
</dbReference>
<evidence type="ECO:0000313" key="2">
    <source>
        <dbReference type="EMBL" id="WAJ71684.1"/>
    </source>
</evidence>
<dbReference type="RefSeq" id="WP_268076363.1">
    <property type="nucleotide sequence ID" value="NZ_CP109966.1"/>
</dbReference>
<dbReference type="Gene3D" id="3.20.20.80">
    <property type="entry name" value="Glycosidases"/>
    <property type="match status" value="1"/>
</dbReference>
<protein>
    <recommendedName>
        <fullName evidence="4">Cellulase (Glycosyl hydrolase family 5)</fullName>
    </recommendedName>
</protein>
<keyword evidence="3" id="KW-1185">Reference proteome</keyword>
<accession>A0ABY7AQ55</accession>
<proteinExistence type="predicted"/>
<feature type="chain" id="PRO_5046958866" description="Cellulase (Glycosyl hydrolase family 5)" evidence="1">
    <location>
        <begin position="27"/>
        <end position="879"/>
    </location>
</feature>
<reference evidence="2" key="1">
    <citation type="submission" date="2022-10" db="EMBL/GenBank/DDBJ databases">
        <title>Catenovulum adriacola sp. nov. isolated in the Harbour of Susak.</title>
        <authorList>
            <person name="Schoch T."/>
            <person name="Reich S.J."/>
            <person name="Stoeferle S."/>
            <person name="Flaiz M."/>
            <person name="Kazda M."/>
            <person name="Riedel C.U."/>
            <person name="Duerre P."/>
        </authorList>
    </citation>
    <scope>NUCLEOTIDE SEQUENCE</scope>
    <source>
        <strain evidence="2">TS8</strain>
        <plasmid evidence="2">pCadTS8_1</plasmid>
    </source>
</reference>
<evidence type="ECO:0000313" key="3">
    <source>
        <dbReference type="Proteomes" id="UP001163726"/>
    </source>
</evidence>
<dbReference type="SUPFAM" id="SSF51445">
    <property type="entry name" value="(Trans)glycosidases"/>
    <property type="match status" value="1"/>
</dbReference>
<keyword evidence="2" id="KW-0614">Plasmid</keyword>
<gene>
    <name evidence="2" type="ORF">OLW01_15190</name>
</gene>
<geneLocation type="plasmid" evidence="2 3">
    <name>pCadTS8_1</name>
</geneLocation>
<evidence type="ECO:0000256" key="1">
    <source>
        <dbReference type="SAM" id="SignalP"/>
    </source>
</evidence>
<sequence>MKLKTFSKLKLSFACAAALVFNAPVAASNSPTYVENGVLKWTNGDEVALFGVNYNVPFAHGYRAIKRAGIDHKKAIDMDVDHIARLGLTAYRIHIWDRQISDHQGNLLTLKDGNDHLDLFDYAVKKFAEKNIKVVITTISWWGSGWPEPDPTEPGFSSLYEKYQMNQNPEAIKAQQKYLTQFLNHVNPYTGKTYQQDENIIAFELFNEPKHTATPQKSAAYIEKLIKTAKDAGVTKPLFYNTSEQGYDPDFAKALCETSIDGVAFQWYPTGLVKNSRFNSNVLPIVTRYTNPFADIKACDNKAKMVYEFDAADIDNAYTYPVMARSFREAGFQWATQFAYDPSVIAHTNSEYNTHYLNLLYTPKKAISLMIAAQVFTRQQRLANAGSYPQNNQFGEFNIDPVNNLSELNSDTHFYYSNSTQSQPVNPKKLQHIAGTSNSKAVQYSGSGAYFLDKLDSGVWQLEVYPDMQLIEDPYQNSSEHREVRRLFQTEQNMKLELTGLGNSFYIKGLNENNNFQTQAKSAEFKIKPGIYLLSKKQSVDSNITAKIDTYFNLPELSIKQLNNTPHHHPITVFHQPQREINQADKKVFKVQVSSEQTIESVELWVKYKGHRDFTALPMQQADDHWYQLNLPNTQDWNKAGQLEYMFVVKQANQTTTLPGHIKGKPSDWNFVAKQNTNNFPLYYKTNLKLKDAPVTLFDANQVQNAFVYPAQAKAQWQYVSGQMGNGLAIQLSIDGLDKTHNPLLRATLAEDNAMQHRQLTGYNTLVLKAKSASVAEHLQFALLNKHGLAYGASVKIGTDWQYVLIPLNKLKPVDTILPQAYPMFMPSVYPANKVKSQTFSTDDLTDMQGFQLSFDASKNSNLSNWHAVEIESVSLIKR</sequence>
<evidence type="ECO:0008006" key="4">
    <source>
        <dbReference type="Google" id="ProtNLM"/>
    </source>
</evidence>
<dbReference type="Proteomes" id="UP001163726">
    <property type="component" value="Plasmid pCadTS8_1"/>
</dbReference>
<feature type="signal peptide" evidence="1">
    <location>
        <begin position="1"/>
        <end position="26"/>
    </location>
</feature>
<dbReference type="InterPro" id="IPR017853">
    <property type="entry name" value="GH"/>
</dbReference>